<dbReference type="EMBL" id="UAUU01000009">
    <property type="protein sequence ID" value="SPZ88669.1"/>
    <property type="molecule type" value="Genomic_DNA"/>
</dbReference>
<dbReference type="AlphaFoldDB" id="A0A2X2L462"/>
<dbReference type="RefSeq" id="WP_172462441.1">
    <property type="nucleotide sequence ID" value="NZ_CP069793.1"/>
</dbReference>
<dbReference type="GeneID" id="97183480"/>
<organism evidence="1 2">
    <name type="scientific">Sphingobacterium multivorum</name>
    <dbReference type="NCBI Taxonomy" id="28454"/>
    <lineage>
        <taxon>Bacteria</taxon>
        <taxon>Pseudomonadati</taxon>
        <taxon>Bacteroidota</taxon>
        <taxon>Sphingobacteriia</taxon>
        <taxon>Sphingobacteriales</taxon>
        <taxon>Sphingobacteriaceae</taxon>
        <taxon>Sphingobacterium</taxon>
    </lineage>
</organism>
<accession>A0A2X2L462</accession>
<evidence type="ECO:0000313" key="2">
    <source>
        <dbReference type="Proteomes" id="UP000251241"/>
    </source>
</evidence>
<gene>
    <name evidence="1" type="ORF">NCTC11343_03635</name>
</gene>
<name>A0A2X2L462_SPHMU</name>
<protein>
    <submittedName>
        <fullName evidence="1">Uncharacterized protein</fullName>
    </submittedName>
</protein>
<sequence length="53" mass="5775">MKSTALTRKEFIRNSALALAGATFIPGMLFAENQPNVVHQGLLSGYQGKKVIR</sequence>
<dbReference type="Proteomes" id="UP000251241">
    <property type="component" value="Unassembled WGS sequence"/>
</dbReference>
<reference evidence="1 2" key="1">
    <citation type="submission" date="2018-06" db="EMBL/GenBank/DDBJ databases">
        <authorList>
            <consortium name="Pathogen Informatics"/>
            <person name="Doyle S."/>
        </authorList>
    </citation>
    <scope>NUCLEOTIDE SEQUENCE [LARGE SCALE GENOMIC DNA]</scope>
    <source>
        <strain evidence="1 2">NCTC11343</strain>
    </source>
</reference>
<evidence type="ECO:0000313" key="1">
    <source>
        <dbReference type="EMBL" id="SPZ88669.1"/>
    </source>
</evidence>
<proteinExistence type="predicted"/>